<organism evidence="2 3">
    <name type="scientific">Ataeniobius toweri</name>
    <dbReference type="NCBI Taxonomy" id="208326"/>
    <lineage>
        <taxon>Eukaryota</taxon>
        <taxon>Metazoa</taxon>
        <taxon>Chordata</taxon>
        <taxon>Craniata</taxon>
        <taxon>Vertebrata</taxon>
        <taxon>Euteleostomi</taxon>
        <taxon>Actinopterygii</taxon>
        <taxon>Neopterygii</taxon>
        <taxon>Teleostei</taxon>
        <taxon>Neoteleostei</taxon>
        <taxon>Acanthomorphata</taxon>
        <taxon>Ovalentaria</taxon>
        <taxon>Atherinomorphae</taxon>
        <taxon>Cyprinodontiformes</taxon>
        <taxon>Goodeidae</taxon>
        <taxon>Ataeniobius</taxon>
    </lineage>
</organism>
<protein>
    <recommendedName>
        <fullName evidence="4">Secreted protein</fullName>
    </recommendedName>
</protein>
<sequence>MICCLFASIFFRVASQHLSFACDGEDRLMGNTAVFSHVKLFERVVQLTLLRGATSHHCKNNFSLPAGLCNLRLTTDWCSPRAEDHSMREPYGL</sequence>
<comment type="caution">
    <text evidence="2">The sequence shown here is derived from an EMBL/GenBank/DDBJ whole genome shotgun (WGS) entry which is preliminary data.</text>
</comment>
<feature type="chain" id="PRO_5046080449" description="Secreted protein" evidence="1">
    <location>
        <begin position="16"/>
        <end position="93"/>
    </location>
</feature>
<evidence type="ECO:0000313" key="3">
    <source>
        <dbReference type="Proteomes" id="UP001345963"/>
    </source>
</evidence>
<evidence type="ECO:0000313" key="2">
    <source>
        <dbReference type="EMBL" id="MED6251129.1"/>
    </source>
</evidence>
<proteinExistence type="predicted"/>
<keyword evidence="1" id="KW-0732">Signal</keyword>
<accession>A0ABU7BN41</accession>
<name>A0ABU7BN41_9TELE</name>
<dbReference type="EMBL" id="JAHUTI010059518">
    <property type="protein sequence ID" value="MED6251129.1"/>
    <property type="molecule type" value="Genomic_DNA"/>
</dbReference>
<keyword evidence="3" id="KW-1185">Reference proteome</keyword>
<feature type="signal peptide" evidence="1">
    <location>
        <begin position="1"/>
        <end position="15"/>
    </location>
</feature>
<evidence type="ECO:0000256" key="1">
    <source>
        <dbReference type="SAM" id="SignalP"/>
    </source>
</evidence>
<evidence type="ECO:0008006" key="4">
    <source>
        <dbReference type="Google" id="ProtNLM"/>
    </source>
</evidence>
<dbReference type="Proteomes" id="UP001345963">
    <property type="component" value="Unassembled WGS sequence"/>
</dbReference>
<reference evidence="2 3" key="1">
    <citation type="submission" date="2021-07" db="EMBL/GenBank/DDBJ databases">
        <authorList>
            <person name="Palmer J.M."/>
        </authorList>
    </citation>
    <scope>NUCLEOTIDE SEQUENCE [LARGE SCALE GENOMIC DNA]</scope>
    <source>
        <strain evidence="2 3">AT_MEX2019</strain>
        <tissue evidence="2">Muscle</tissue>
    </source>
</reference>
<gene>
    <name evidence="2" type="ORF">ATANTOWER_023063</name>
</gene>